<evidence type="ECO:0000313" key="3">
    <source>
        <dbReference type="Proteomes" id="UP000604117"/>
    </source>
</evidence>
<gene>
    <name evidence="2" type="ORF">Asi02nite_25610</name>
</gene>
<proteinExistence type="predicted"/>
<organism evidence="2 3">
    <name type="scientific">Asanoa siamensis</name>
    <dbReference type="NCBI Taxonomy" id="926357"/>
    <lineage>
        <taxon>Bacteria</taxon>
        <taxon>Bacillati</taxon>
        <taxon>Actinomycetota</taxon>
        <taxon>Actinomycetes</taxon>
        <taxon>Micromonosporales</taxon>
        <taxon>Micromonosporaceae</taxon>
        <taxon>Asanoa</taxon>
    </lineage>
</organism>
<feature type="transmembrane region" description="Helical" evidence="1">
    <location>
        <begin position="134"/>
        <end position="158"/>
    </location>
</feature>
<evidence type="ECO:0000313" key="2">
    <source>
        <dbReference type="EMBL" id="GIF73043.1"/>
    </source>
</evidence>
<evidence type="ECO:0000256" key="1">
    <source>
        <dbReference type="SAM" id="Phobius"/>
    </source>
</evidence>
<dbReference type="RefSeq" id="WP_203712794.1">
    <property type="nucleotide sequence ID" value="NZ_BONE01000017.1"/>
</dbReference>
<accession>A0ABQ4CPX2</accession>
<feature type="transmembrane region" description="Helical" evidence="1">
    <location>
        <begin position="27"/>
        <end position="51"/>
    </location>
</feature>
<comment type="caution">
    <text evidence="2">The sequence shown here is derived from an EMBL/GenBank/DDBJ whole genome shotgun (WGS) entry which is preliminary data.</text>
</comment>
<dbReference type="EMBL" id="BONE01000017">
    <property type="protein sequence ID" value="GIF73043.1"/>
    <property type="molecule type" value="Genomic_DNA"/>
</dbReference>
<feature type="transmembrane region" description="Helical" evidence="1">
    <location>
        <begin position="104"/>
        <end position="128"/>
    </location>
</feature>
<keyword evidence="1" id="KW-1133">Transmembrane helix</keyword>
<name>A0ABQ4CPX2_9ACTN</name>
<feature type="transmembrane region" description="Helical" evidence="1">
    <location>
        <begin position="179"/>
        <end position="200"/>
    </location>
</feature>
<keyword evidence="1" id="KW-0472">Membrane</keyword>
<dbReference type="Proteomes" id="UP000604117">
    <property type="component" value="Unassembled WGS sequence"/>
</dbReference>
<sequence>MTRRQAQPGPSTPATVLRVAGSVLGPATLLTALMYYFGLLHAFWFFGTFGVDYTVFGLTTQDYLVRSADGLFVPLTAVAGMGLVVLWGYRLLAPRITPARRRAAAPAVAAGAALLGTALLAVAVTGLLAPHALLRYLALPGIALAVGVVLLLLASRTLRWWRDQRDRRAGGRRSPEPPALLAAEWAAVFLLVSVGLFWAAGDWSAAVGTRRGNQVVQSLPDWPEAALYSSTRLNLASAGARETRCQGEGEDTVFRYDEMHLIVQAGGQYLFLPTRWPDHGQAIVVPKTDDLRLVFRFPGARTTDSC</sequence>
<keyword evidence="3" id="KW-1185">Reference proteome</keyword>
<feature type="transmembrane region" description="Helical" evidence="1">
    <location>
        <begin position="71"/>
        <end position="92"/>
    </location>
</feature>
<keyword evidence="1" id="KW-0812">Transmembrane</keyword>
<reference evidence="2 3" key="1">
    <citation type="submission" date="2021-01" db="EMBL/GenBank/DDBJ databases">
        <title>Whole genome shotgun sequence of Asanoa siamensis NBRC 107932.</title>
        <authorList>
            <person name="Komaki H."/>
            <person name="Tamura T."/>
        </authorList>
    </citation>
    <scope>NUCLEOTIDE SEQUENCE [LARGE SCALE GENOMIC DNA]</scope>
    <source>
        <strain evidence="2 3">NBRC 107932</strain>
    </source>
</reference>
<protein>
    <submittedName>
        <fullName evidence="2">Uncharacterized protein</fullName>
    </submittedName>
</protein>